<dbReference type="AlphaFoldDB" id="A0A939QGM7"/>
<reference evidence="2" key="1">
    <citation type="submission" date="2021-03" db="EMBL/GenBank/DDBJ databases">
        <title>Leucobacter chromiisoli sp. nov., isolated from chromium-containing soil of chemical plant.</title>
        <authorList>
            <person name="Xu Z."/>
        </authorList>
    </citation>
    <scope>NUCLEOTIDE SEQUENCE</scope>
    <source>
        <strain evidence="2">K 70/01</strain>
    </source>
</reference>
<name>A0A939QGM7_9MICO</name>
<protein>
    <recommendedName>
        <fullName evidence="4">Alkaline shock response membrane anchor protein AmaP</fullName>
    </recommendedName>
</protein>
<dbReference type="Proteomes" id="UP000668403">
    <property type="component" value="Unassembled WGS sequence"/>
</dbReference>
<dbReference type="RefSeq" id="WP_208239531.1">
    <property type="nucleotide sequence ID" value="NZ_BAAAQU010000002.1"/>
</dbReference>
<gene>
    <name evidence="2" type="ORF">J4H85_10925</name>
</gene>
<dbReference type="EMBL" id="JAGFBF010000005">
    <property type="protein sequence ID" value="MBO2990505.1"/>
    <property type="molecule type" value="Genomic_DNA"/>
</dbReference>
<evidence type="ECO:0000256" key="1">
    <source>
        <dbReference type="SAM" id="Phobius"/>
    </source>
</evidence>
<proteinExistence type="predicted"/>
<keyword evidence="1" id="KW-0472">Membrane</keyword>
<keyword evidence="1" id="KW-0812">Transmembrane</keyword>
<evidence type="ECO:0000313" key="3">
    <source>
        <dbReference type="Proteomes" id="UP000668403"/>
    </source>
</evidence>
<evidence type="ECO:0008006" key="4">
    <source>
        <dbReference type="Google" id="ProtNLM"/>
    </source>
</evidence>
<sequence length="205" mass="21408">MNHVNRGLNRTILLIAGLLLLAGGALAALAALLPSIGDTWTRSGAAAIASAQDLQGATTVTPDAAVTWLDIVVVVACALVAVLCVIIIVKMLTGRRRDRVRIAVREDDLGRIVIRDTFAADALQQSLAQRPEIVSSKISGGRYGGSEVLHVSVTPRSGVSPREVADTVTGLVNNLARLTGSTNPVYVSIHAGLRSRIAAPPARVL</sequence>
<keyword evidence="3" id="KW-1185">Reference proteome</keyword>
<accession>A0A939QGM7</accession>
<evidence type="ECO:0000313" key="2">
    <source>
        <dbReference type="EMBL" id="MBO2990505.1"/>
    </source>
</evidence>
<comment type="caution">
    <text evidence="2">The sequence shown here is derived from an EMBL/GenBank/DDBJ whole genome shotgun (WGS) entry which is preliminary data.</text>
</comment>
<organism evidence="2 3">
    <name type="scientific">Leucobacter tardus</name>
    <dbReference type="NCBI Taxonomy" id="501483"/>
    <lineage>
        <taxon>Bacteria</taxon>
        <taxon>Bacillati</taxon>
        <taxon>Actinomycetota</taxon>
        <taxon>Actinomycetes</taxon>
        <taxon>Micrococcales</taxon>
        <taxon>Microbacteriaceae</taxon>
        <taxon>Leucobacter</taxon>
    </lineage>
</organism>
<keyword evidence="1" id="KW-1133">Transmembrane helix</keyword>
<feature type="transmembrane region" description="Helical" evidence="1">
    <location>
        <begin position="67"/>
        <end position="89"/>
    </location>
</feature>